<dbReference type="InterPro" id="IPR014729">
    <property type="entry name" value="Rossmann-like_a/b/a_fold"/>
</dbReference>
<dbReference type="NCBIfam" id="TIGR00234">
    <property type="entry name" value="tyrS"/>
    <property type="match status" value="1"/>
</dbReference>
<dbReference type="GO" id="GO:0005524">
    <property type="term" value="F:ATP binding"/>
    <property type="evidence" value="ECO:0007669"/>
    <property type="project" value="UniProtKB-KW"/>
</dbReference>
<keyword evidence="4 9" id="KW-0067">ATP-binding</keyword>
<evidence type="ECO:0000256" key="9">
    <source>
        <dbReference type="RuleBase" id="RU363036"/>
    </source>
</evidence>
<dbReference type="InterPro" id="IPR001412">
    <property type="entry name" value="aa-tRNA-synth_I_CS"/>
</dbReference>
<evidence type="ECO:0000256" key="8">
    <source>
        <dbReference type="NCBIfam" id="TIGR00234"/>
    </source>
</evidence>
<dbReference type="CDD" id="cd00805">
    <property type="entry name" value="TyrRS_core"/>
    <property type="match status" value="1"/>
</dbReference>
<dbReference type="PANTHER" id="PTHR11766:SF1">
    <property type="entry name" value="TYROSINE--TRNA LIGASE"/>
    <property type="match status" value="1"/>
</dbReference>
<dbReference type="GO" id="GO:0005829">
    <property type="term" value="C:cytosol"/>
    <property type="evidence" value="ECO:0007669"/>
    <property type="project" value="TreeGrafter"/>
</dbReference>
<dbReference type="GO" id="GO:0004831">
    <property type="term" value="F:tyrosine-tRNA ligase activity"/>
    <property type="evidence" value="ECO:0007669"/>
    <property type="project" value="UniProtKB-UniRule"/>
</dbReference>
<dbReference type="AlphaFoldDB" id="A0A0G1XQG7"/>
<dbReference type="Gene3D" id="1.10.240.10">
    <property type="entry name" value="Tyrosyl-Transfer RNA Synthetase"/>
    <property type="match status" value="1"/>
</dbReference>
<gene>
    <name evidence="10" type="ORF">UY76_C0009G0001</name>
</gene>
<feature type="non-terminal residue" evidence="10">
    <location>
        <position position="330"/>
    </location>
</feature>
<dbReference type="GO" id="GO:0006437">
    <property type="term" value="P:tyrosyl-tRNA aminoacylation"/>
    <property type="evidence" value="ECO:0007669"/>
    <property type="project" value="UniProtKB-UniRule"/>
</dbReference>
<keyword evidence="3 9" id="KW-0547">Nucleotide-binding</keyword>
<dbReference type="Proteomes" id="UP000034054">
    <property type="component" value="Unassembled WGS sequence"/>
</dbReference>
<keyword evidence="6 9" id="KW-0030">Aminoacyl-tRNA synthetase</keyword>
<dbReference type="EMBL" id="LCRH01000009">
    <property type="protein sequence ID" value="KKW33095.1"/>
    <property type="molecule type" value="Genomic_DNA"/>
</dbReference>
<name>A0A0G1XQG7_9BACT</name>
<proteinExistence type="inferred from homology"/>
<dbReference type="SUPFAM" id="SSF52374">
    <property type="entry name" value="Nucleotidylyl transferase"/>
    <property type="match status" value="1"/>
</dbReference>
<dbReference type="PANTHER" id="PTHR11766">
    <property type="entry name" value="TYROSYL-TRNA SYNTHETASE"/>
    <property type="match status" value="1"/>
</dbReference>
<dbReference type="InterPro" id="IPR024088">
    <property type="entry name" value="Tyr-tRNA-ligase_bac-type"/>
</dbReference>
<dbReference type="Pfam" id="PF00579">
    <property type="entry name" value="tRNA-synt_1b"/>
    <property type="match status" value="1"/>
</dbReference>
<sequence length="330" mass="37274">MAVSTDPKKIEELLTRGVERIFPSREFLSARLKEGKQLSLYLGIDPTGPDLHIGHSIQLRKLRQFQDLGHKVILLIGDFTGMIGDPTDKSAARVRLTREQVLKNADRYKEQAGKILDFGGENPVELKYNSEWLEKMSFTDVIELASNFTVQQILARDMFDKRLKEDKPVYFHELMYPLMQGYDCVAMDVDGEVGGNDQTFNMLAGRDLMKAMRGKEKFVIADKLLADPTGKKMGKSEGNMITLADSSDEMFGKVMSWTDGMIVGGFEILTTEDEKAVQKELDDGANPRELKARLAHTIVTQYFDEAEATAASERFDQLFQKKETPDEIVE</sequence>
<dbReference type="PROSITE" id="PS00178">
    <property type="entry name" value="AA_TRNA_LIGASE_I"/>
    <property type="match status" value="1"/>
</dbReference>
<reference evidence="10 11" key="1">
    <citation type="journal article" date="2015" name="Nature">
        <title>rRNA introns, odd ribosomes, and small enigmatic genomes across a large radiation of phyla.</title>
        <authorList>
            <person name="Brown C.T."/>
            <person name="Hug L.A."/>
            <person name="Thomas B.C."/>
            <person name="Sharon I."/>
            <person name="Castelle C.J."/>
            <person name="Singh A."/>
            <person name="Wilkins M.J."/>
            <person name="Williams K.H."/>
            <person name="Banfield J.F."/>
        </authorList>
    </citation>
    <scope>NUCLEOTIDE SEQUENCE [LARGE SCALE GENOMIC DNA]</scope>
</reference>
<dbReference type="PRINTS" id="PR01040">
    <property type="entry name" value="TRNASYNTHTYR"/>
</dbReference>
<evidence type="ECO:0000256" key="5">
    <source>
        <dbReference type="ARBA" id="ARBA00022917"/>
    </source>
</evidence>
<organism evidence="10 11">
    <name type="scientific">Candidatus Uhrbacteria bacterium GW2011_GWA2_52_8d</name>
    <dbReference type="NCBI Taxonomy" id="1618979"/>
    <lineage>
        <taxon>Bacteria</taxon>
        <taxon>Candidatus Uhriibacteriota</taxon>
    </lineage>
</organism>
<dbReference type="Gene3D" id="3.40.50.620">
    <property type="entry name" value="HUPs"/>
    <property type="match status" value="1"/>
</dbReference>
<dbReference type="InterPro" id="IPR002305">
    <property type="entry name" value="aa-tRNA-synth_Ic"/>
</dbReference>
<dbReference type="InterPro" id="IPR002307">
    <property type="entry name" value="Tyr-tRNA-ligase"/>
</dbReference>
<comment type="catalytic activity">
    <reaction evidence="7">
        <text>tRNA(Tyr) + L-tyrosine + ATP = L-tyrosyl-tRNA(Tyr) + AMP + diphosphate + H(+)</text>
        <dbReference type="Rhea" id="RHEA:10220"/>
        <dbReference type="Rhea" id="RHEA-COMP:9706"/>
        <dbReference type="Rhea" id="RHEA-COMP:9707"/>
        <dbReference type="ChEBI" id="CHEBI:15378"/>
        <dbReference type="ChEBI" id="CHEBI:30616"/>
        <dbReference type="ChEBI" id="CHEBI:33019"/>
        <dbReference type="ChEBI" id="CHEBI:58315"/>
        <dbReference type="ChEBI" id="CHEBI:78442"/>
        <dbReference type="ChEBI" id="CHEBI:78536"/>
        <dbReference type="ChEBI" id="CHEBI:456215"/>
        <dbReference type="EC" id="6.1.1.1"/>
    </reaction>
</comment>
<evidence type="ECO:0000256" key="7">
    <source>
        <dbReference type="ARBA" id="ARBA00048248"/>
    </source>
</evidence>
<keyword evidence="2 9" id="KW-0436">Ligase</keyword>
<evidence type="ECO:0000313" key="10">
    <source>
        <dbReference type="EMBL" id="KKW33095.1"/>
    </source>
</evidence>
<evidence type="ECO:0000256" key="3">
    <source>
        <dbReference type="ARBA" id="ARBA00022741"/>
    </source>
</evidence>
<evidence type="ECO:0000313" key="11">
    <source>
        <dbReference type="Proteomes" id="UP000034054"/>
    </source>
</evidence>
<accession>A0A0G1XQG7</accession>
<comment type="similarity">
    <text evidence="9">Belongs to the class-I aminoacyl-tRNA synthetase family.</text>
</comment>
<evidence type="ECO:0000256" key="6">
    <source>
        <dbReference type="ARBA" id="ARBA00023146"/>
    </source>
</evidence>
<comment type="caution">
    <text evidence="10">The sequence shown here is derived from an EMBL/GenBank/DDBJ whole genome shotgun (WGS) entry which is preliminary data.</text>
</comment>
<protein>
    <recommendedName>
        <fullName evidence="1 8">Tyrosine--tRNA ligase</fullName>
        <ecNumber evidence="1 8">6.1.1.1</ecNumber>
    </recommendedName>
</protein>
<evidence type="ECO:0000256" key="4">
    <source>
        <dbReference type="ARBA" id="ARBA00022840"/>
    </source>
</evidence>
<evidence type="ECO:0000256" key="2">
    <source>
        <dbReference type="ARBA" id="ARBA00022598"/>
    </source>
</evidence>
<dbReference type="EC" id="6.1.1.1" evidence="1 8"/>
<evidence type="ECO:0000256" key="1">
    <source>
        <dbReference type="ARBA" id="ARBA00013160"/>
    </source>
</evidence>
<keyword evidence="5 9" id="KW-0648">Protein biosynthesis</keyword>